<proteinExistence type="inferred from homology"/>
<dbReference type="EC" id="4.1.1.50" evidence="4"/>
<evidence type="ECO:0000256" key="11">
    <source>
        <dbReference type="ARBA" id="ARBA00023239"/>
    </source>
</evidence>
<dbReference type="FunFam" id="3.30.360.50:FF:000001">
    <property type="entry name" value="S-adenosylmethionine decarboxylase proenzyme"/>
    <property type="match status" value="1"/>
</dbReference>
<dbReference type="Gramene" id="KCW78797">
    <property type="protein sequence ID" value="KCW78797"/>
    <property type="gene ID" value="EUGRSUZ_C00232"/>
</dbReference>
<feature type="chain" id="PRO_5042322731" description="S-adenosylmethionine decarboxylase beta chain" evidence="19">
    <location>
        <begin position="1"/>
        <end position="80"/>
    </location>
</feature>
<evidence type="ECO:0000256" key="10">
    <source>
        <dbReference type="ARBA" id="ARBA00023145"/>
    </source>
</evidence>
<protein>
    <recommendedName>
        <fullName evidence="4">adenosylmethionine decarboxylase</fullName>
        <ecNumber evidence="4">4.1.1.50</ecNumber>
    </recommendedName>
</protein>
<comment type="cofactor">
    <cofactor evidence="1">
        <name>pyruvate</name>
        <dbReference type="ChEBI" id="CHEBI:15361"/>
    </cofactor>
</comment>
<accession>A0A059CK70</accession>
<evidence type="ECO:0000256" key="19">
    <source>
        <dbReference type="PIRSR" id="PIRSR001355-5"/>
    </source>
</evidence>
<evidence type="ECO:0000256" key="14">
    <source>
        <dbReference type="ARBA" id="ARBA00048112"/>
    </source>
</evidence>
<comment type="pathway">
    <text evidence="2">Amine and polyamine biosynthesis; S-adenosylmethioninamine biosynthesis; S-adenosylmethioninamine from S-adenosyl-L-methionine: step 1/1.</text>
</comment>
<reference evidence="20" key="1">
    <citation type="submission" date="2013-07" db="EMBL/GenBank/DDBJ databases">
        <title>The genome of Eucalyptus grandis.</title>
        <authorList>
            <person name="Schmutz J."/>
            <person name="Hayes R."/>
            <person name="Myburg A."/>
            <person name="Tuskan G."/>
            <person name="Grattapaglia D."/>
            <person name="Rokhsar D.S."/>
        </authorList>
    </citation>
    <scope>NUCLEOTIDE SEQUENCE</scope>
    <source>
        <tissue evidence="20">Leaf extractions</tissue>
    </source>
</reference>
<dbReference type="FunFam" id="3.60.90.10:FF:000002">
    <property type="entry name" value="S-adenosylmethionine decarboxylase proenzyme"/>
    <property type="match status" value="1"/>
</dbReference>
<evidence type="ECO:0000256" key="17">
    <source>
        <dbReference type="PIRSR" id="PIRSR001355-3"/>
    </source>
</evidence>
<evidence type="ECO:0000256" key="18">
    <source>
        <dbReference type="PIRSR" id="PIRSR001355-4"/>
    </source>
</evidence>
<evidence type="ECO:0000256" key="16">
    <source>
        <dbReference type="PIRSR" id="PIRSR001355-2"/>
    </source>
</evidence>
<evidence type="ECO:0000256" key="8">
    <source>
        <dbReference type="ARBA" id="ARBA00023066"/>
    </source>
</evidence>
<feature type="active site" description="Proton acceptor; for processing activity" evidence="15">
    <location>
        <position position="267"/>
    </location>
</feature>
<dbReference type="PANTHER" id="PTHR11570:SF0">
    <property type="entry name" value="S-ADENOSYLMETHIONINE DECARBOXYLASE PROENZYME"/>
    <property type="match status" value="1"/>
</dbReference>
<name>A0A059CK70_EUCGR</name>
<feature type="binding site" evidence="16">
    <location>
        <position position="248"/>
    </location>
    <ligand>
        <name>substrate</name>
    </ligand>
</feature>
<dbReference type="AlphaFoldDB" id="A0A059CK70"/>
<comment type="similarity">
    <text evidence="3">Belongs to the eukaryotic AdoMetDC family.</text>
</comment>
<dbReference type="InParanoid" id="A0A059CK70"/>
<dbReference type="eggNOG" id="KOG0788">
    <property type="taxonomic scope" value="Eukaryota"/>
</dbReference>
<feature type="active site" description="Proton donor; for catalytic activity" evidence="15">
    <location>
        <position position="95"/>
    </location>
</feature>
<evidence type="ECO:0000256" key="6">
    <source>
        <dbReference type="ARBA" id="ARBA00022793"/>
    </source>
</evidence>
<feature type="active site" description="Schiff-base intermediate with substrate; via pyruvic acid" evidence="15">
    <location>
        <position position="81"/>
    </location>
</feature>
<dbReference type="InterPro" id="IPR018166">
    <property type="entry name" value="S-AdoMet_deCO2ase_CS"/>
</dbReference>
<dbReference type="EMBL" id="KK198755">
    <property type="protein sequence ID" value="KCW78797.1"/>
    <property type="molecule type" value="Genomic_DNA"/>
</dbReference>
<keyword evidence="13" id="KW-0670">Pyruvate</keyword>
<dbReference type="InterPro" id="IPR016067">
    <property type="entry name" value="S-AdoMet_deCO2ase_core"/>
</dbReference>
<feature type="binding site" evidence="16">
    <location>
        <position position="20"/>
    </location>
    <ligand>
        <name>substrate</name>
    </ligand>
</feature>
<feature type="modified residue" description="Pyruvic acid (Ser); by autocatalysis" evidence="17">
    <location>
        <position position="81"/>
    </location>
</feature>
<keyword evidence="7 18" id="KW-0068">Autocatalytic cleavage</keyword>
<dbReference type="NCBIfam" id="TIGR00535">
    <property type="entry name" value="SAM_DCase"/>
    <property type="match status" value="1"/>
</dbReference>
<feature type="binding site" evidence="16">
    <location>
        <position position="80"/>
    </location>
    <ligand>
        <name>substrate</name>
    </ligand>
</feature>
<evidence type="ECO:0000256" key="1">
    <source>
        <dbReference type="ARBA" id="ARBA00001928"/>
    </source>
</evidence>
<feature type="site" description="Cleavage (non-hydrolytic); by autolysis" evidence="18">
    <location>
        <begin position="80"/>
        <end position="81"/>
    </location>
</feature>
<dbReference type="PANTHER" id="PTHR11570">
    <property type="entry name" value="S-ADENOSYLMETHIONINE DECARBOXYLASE"/>
    <property type="match status" value="1"/>
</dbReference>
<evidence type="ECO:0000256" key="12">
    <source>
        <dbReference type="ARBA" id="ARBA00023270"/>
    </source>
</evidence>
<dbReference type="Pfam" id="PF01536">
    <property type="entry name" value="SAM_decarbox"/>
    <property type="match status" value="1"/>
</dbReference>
<dbReference type="STRING" id="71139.A0A059CK70"/>
<organism evidence="20">
    <name type="scientific">Eucalyptus grandis</name>
    <name type="common">Flooded gum</name>
    <dbReference type="NCBI Taxonomy" id="71139"/>
    <lineage>
        <taxon>Eukaryota</taxon>
        <taxon>Viridiplantae</taxon>
        <taxon>Streptophyta</taxon>
        <taxon>Embryophyta</taxon>
        <taxon>Tracheophyta</taxon>
        <taxon>Spermatophyta</taxon>
        <taxon>Magnoliopsida</taxon>
        <taxon>eudicotyledons</taxon>
        <taxon>Gunneridae</taxon>
        <taxon>Pentapetalae</taxon>
        <taxon>rosids</taxon>
        <taxon>malvids</taxon>
        <taxon>Myrtales</taxon>
        <taxon>Myrtaceae</taxon>
        <taxon>Myrtoideae</taxon>
        <taxon>Eucalypteae</taxon>
        <taxon>Eucalyptus</taxon>
    </lineage>
</organism>
<dbReference type="Gene3D" id="3.60.90.10">
    <property type="entry name" value="S-adenosylmethionine decarboxylase"/>
    <property type="match status" value="1"/>
</dbReference>
<dbReference type="InterPro" id="IPR048283">
    <property type="entry name" value="AdoMetDC-like"/>
</dbReference>
<feature type="binding site" evidence="16">
    <location>
        <position position="271"/>
    </location>
    <ligand>
        <name>substrate</name>
    </ligand>
</feature>
<dbReference type="Gene3D" id="3.30.360.50">
    <property type="entry name" value="S-adenosylmethionine decarboxylase"/>
    <property type="match status" value="1"/>
</dbReference>
<keyword evidence="6" id="KW-0210">Decarboxylase</keyword>
<evidence type="ECO:0000256" key="3">
    <source>
        <dbReference type="ARBA" id="ARBA00008466"/>
    </source>
</evidence>
<feature type="active site" description="Proton acceptor; for processing activity" evidence="15">
    <location>
        <position position="254"/>
    </location>
</feature>
<dbReference type="UniPathway" id="UPA00331">
    <property type="reaction ID" value="UER00451"/>
</dbReference>
<evidence type="ECO:0000256" key="2">
    <source>
        <dbReference type="ARBA" id="ARBA00004911"/>
    </source>
</evidence>
<gene>
    <name evidence="20" type="ORF">EUGRSUZ_C00232</name>
</gene>
<dbReference type="PIRSF" id="PIRSF001355">
    <property type="entry name" value="S-AdenosylMet_decarboxylase"/>
    <property type="match status" value="1"/>
</dbReference>
<keyword evidence="11" id="KW-0456">Lyase</keyword>
<dbReference type="GO" id="GO:0004014">
    <property type="term" value="F:adenosylmethionine decarboxylase activity"/>
    <property type="evidence" value="ECO:0000318"/>
    <property type="project" value="GO_Central"/>
</dbReference>
<feature type="chain" id="PRO_5042322732" description="S-adenosylmethionine decarboxylase alpha chain" evidence="19">
    <location>
        <begin position="81"/>
        <end position="415"/>
    </location>
</feature>
<keyword evidence="12" id="KW-0704">Schiff base</keyword>
<keyword evidence="9" id="KW-0620">Polyamine biosynthesis</keyword>
<dbReference type="GO" id="GO:0008295">
    <property type="term" value="P:spermidine biosynthetic process"/>
    <property type="evidence" value="ECO:0000318"/>
    <property type="project" value="GO_Central"/>
</dbReference>
<comment type="catalytic activity">
    <reaction evidence="14">
        <text>S-adenosyl-L-methionine + H(+) = S-adenosyl 3-(methylsulfanyl)propylamine + CO2</text>
        <dbReference type="Rhea" id="RHEA:15981"/>
        <dbReference type="ChEBI" id="CHEBI:15378"/>
        <dbReference type="ChEBI" id="CHEBI:16526"/>
        <dbReference type="ChEBI" id="CHEBI:57443"/>
        <dbReference type="ChEBI" id="CHEBI:59789"/>
        <dbReference type="EC" id="4.1.1.50"/>
    </reaction>
</comment>
<dbReference type="InterPro" id="IPR001985">
    <property type="entry name" value="S-AdoMet_decarboxylase_euk"/>
</dbReference>
<dbReference type="GO" id="GO:0099402">
    <property type="term" value="P:plant organ development"/>
    <property type="evidence" value="ECO:0007669"/>
    <property type="project" value="UniProtKB-ARBA"/>
</dbReference>
<dbReference type="GO" id="GO:0006597">
    <property type="term" value="P:spermine biosynthetic process"/>
    <property type="evidence" value="ECO:0000318"/>
    <property type="project" value="GO_Central"/>
</dbReference>
<sequence>MAVLDQPMNDPPPPHSPIGFEGFEKRLEITFSPPPLFADPSGLGLRRLTRAQLDSILEPARCTIVSQLSSADLDSYVLSESSLFVYPLKIILKTCGTTRLLSSIKPILQLAEPLALTVDSVKYSRGTFIFPDAQPAPYRNFADEVEVLNGFFGGLLAEAYVIGDPRVPNRSWHVYSAARRRSAPPAATEDDGAGGITLEMCMTGLDESKASVFFKKPGVDPDHSARQMTKLSGISEIIPGHTICDFDFDPCGYSMNGIEGAAFSTVHVTPENGFSYASYEAMGIDPESVKFDALVKRVLRCFGPTEFSVAVTCGGGGARAHILWAAAAAGVEGYTLERAVQQALPGGACLVYLTYAREEGGAGRRCAARAPMKSPAKQCCWKEMAAEEVEGAAAAGDGVAARPCMAPALAGITSQ</sequence>
<evidence type="ECO:0000256" key="4">
    <source>
        <dbReference type="ARBA" id="ARBA00012357"/>
    </source>
</evidence>
<keyword evidence="5" id="KW-0949">S-adenosyl-L-methionine</keyword>
<evidence type="ECO:0000313" key="20">
    <source>
        <dbReference type="EMBL" id="KCW78797.1"/>
    </source>
</evidence>
<dbReference type="PROSITE" id="PS01336">
    <property type="entry name" value="ADOMETDC"/>
    <property type="match status" value="1"/>
</dbReference>
<dbReference type="OMA" id="RNWHIYS"/>
<dbReference type="SUPFAM" id="SSF56276">
    <property type="entry name" value="S-adenosylmethionine decarboxylase"/>
    <property type="match status" value="1"/>
</dbReference>
<keyword evidence="8" id="KW-0745">Spermidine biosynthesis</keyword>
<evidence type="ECO:0000256" key="9">
    <source>
        <dbReference type="ARBA" id="ARBA00023115"/>
    </source>
</evidence>
<evidence type="ECO:0000256" key="5">
    <source>
        <dbReference type="ARBA" id="ARBA00022691"/>
    </source>
</evidence>
<keyword evidence="10" id="KW-0865">Zymogen</keyword>
<evidence type="ECO:0000256" key="13">
    <source>
        <dbReference type="ARBA" id="ARBA00023317"/>
    </source>
</evidence>
<dbReference type="GO" id="GO:0005829">
    <property type="term" value="C:cytosol"/>
    <property type="evidence" value="ECO:0000318"/>
    <property type="project" value="GO_Central"/>
</dbReference>
<evidence type="ECO:0000256" key="7">
    <source>
        <dbReference type="ARBA" id="ARBA00022813"/>
    </source>
</evidence>
<evidence type="ECO:0000256" key="15">
    <source>
        <dbReference type="PIRSR" id="PIRSR001355-1"/>
    </source>
</evidence>